<proteinExistence type="predicted"/>
<dbReference type="InterPro" id="IPR013761">
    <property type="entry name" value="SAM/pointed_sf"/>
</dbReference>
<evidence type="ECO:0008006" key="7">
    <source>
        <dbReference type="Google" id="ProtNLM"/>
    </source>
</evidence>
<gene>
    <name evidence="5" type="ORF">P43SY_001994</name>
</gene>
<feature type="region of interest" description="Disordered" evidence="2">
    <location>
        <begin position="72"/>
        <end position="92"/>
    </location>
</feature>
<feature type="region of interest" description="Disordered" evidence="2">
    <location>
        <begin position="266"/>
        <end position="329"/>
    </location>
</feature>
<evidence type="ECO:0000256" key="1">
    <source>
        <dbReference type="PROSITE-ProRule" id="PRU00024"/>
    </source>
</evidence>
<feature type="domain" description="SAM" evidence="3">
    <location>
        <begin position="121"/>
        <end position="185"/>
    </location>
</feature>
<evidence type="ECO:0000259" key="3">
    <source>
        <dbReference type="PROSITE" id="PS50105"/>
    </source>
</evidence>
<evidence type="ECO:0000313" key="5">
    <source>
        <dbReference type="EMBL" id="KAJ0401947.1"/>
    </source>
</evidence>
<accession>A0AAD5LIC8</accession>
<dbReference type="EMBL" id="JAKCXM010000114">
    <property type="protein sequence ID" value="KAJ0401947.1"/>
    <property type="molecule type" value="Genomic_DNA"/>
</dbReference>
<feature type="domain" description="B box-type" evidence="4">
    <location>
        <begin position="30"/>
        <end position="76"/>
    </location>
</feature>
<dbReference type="Gene3D" id="1.10.150.50">
    <property type="entry name" value="Transcription Factor, Ets-1"/>
    <property type="match status" value="1"/>
</dbReference>
<evidence type="ECO:0000259" key="4">
    <source>
        <dbReference type="PROSITE" id="PS50119"/>
    </source>
</evidence>
<protein>
    <recommendedName>
        <fullName evidence="7">B box-type domain-containing protein</fullName>
    </recommendedName>
</protein>
<feature type="region of interest" description="Disordered" evidence="2">
    <location>
        <begin position="1"/>
        <end position="21"/>
    </location>
</feature>
<dbReference type="InterPro" id="IPR001660">
    <property type="entry name" value="SAM"/>
</dbReference>
<dbReference type="AlphaFoldDB" id="A0AAD5LIC8"/>
<dbReference type="Proteomes" id="UP001209570">
    <property type="component" value="Unassembled WGS sequence"/>
</dbReference>
<keyword evidence="1" id="KW-0863">Zinc-finger</keyword>
<dbReference type="SMART" id="SM00454">
    <property type="entry name" value="SAM"/>
    <property type="match status" value="1"/>
</dbReference>
<dbReference type="PROSITE" id="PS50105">
    <property type="entry name" value="SAM_DOMAIN"/>
    <property type="match status" value="1"/>
</dbReference>
<organism evidence="5 6">
    <name type="scientific">Pythium insidiosum</name>
    <name type="common">Pythiosis disease agent</name>
    <dbReference type="NCBI Taxonomy" id="114742"/>
    <lineage>
        <taxon>Eukaryota</taxon>
        <taxon>Sar</taxon>
        <taxon>Stramenopiles</taxon>
        <taxon>Oomycota</taxon>
        <taxon>Peronosporomycetes</taxon>
        <taxon>Pythiales</taxon>
        <taxon>Pythiaceae</taxon>
        <taxon>Pythium</taxon>
    </lineage>
</organism>
<keyword evidence="1" id="KW-0479">Metal-binding</keyword>
<sequence length="391" mass="42381">MASASSLPALSPASPAASTASSMEDASAVAPLAVCEECEERPAVADCEDCGLVYCAACDKHRHRKGKLLFHQRKRLETPTPTPSPVASSASAASSCAPWSGSAAGKGIPPPEPGVDDVLQWSLEQVADWLRDHELDMFIVEFQQQQIDGASLVSAHLETYLETQSSAARGHKKKLQREIQKLRTERTERLSSASESLTPVPSPPRVPMVPPPERSSLRRMGVNLRVNTNTPVPAAAPERHFSPVTALRARATHGQANDVRGRVQRLRGSMSSVESVSDDDWSSTPRFEKQAGESTAKAPSLRIDIASSANHHQKLLSPDPQPDQHIPSTGVRDLRSIRQALGGLDLDMVKMKKQERTVEASFDFTAEGRLQTQGFEINVSDFSPFTESEGV</sequence>
<evidence type="ECO:0000256" key="2">
    <source>
        <dbReference type="SAM" id="MobiDB-lite"/>
    </source>
</evidence>
<keyword evidence="6" id="KW-1185">Reference proteome</keyword>
<dbReference type="InterPro" id="IPR000315">
    <property type="entry name" value="Znf_B-box"/>
</dbReference>
<feature type="region of interest" description="Disordered" evidence="2">
    <location>
        <begin position="184"/>
        <end position="213"/>
    </location>
</feature>
<dbReference type="SUPFAM" id="SSF47769">
    <property type="entry name" value="SAM/Pointed domain"/>
    <property type="match status" value="1"/>
</dbReference>
<comment type="caution">
    <text evidence="5">The sequence shown here is derived from an EMBL/GenBank/DDBJ whole genome shotgun (WGS) entry which is preliminary data.</text>
</comment>
<dbReference type="SMART" id="SM00336">
    <property type="entry name" value="BBOX"/>
    <property type="match status" value="1"/>
</dbReference>
<dbReference type="CDD" id="cd19757">
    <property type="entry name" value="Bbox1"/>
    <property type="match status" value="1"/>
</dbReference>
<keyword evidence="1" id="KW-0862">Zinc</keyword>
<feature type="compositionally biased region" description="Pro residues" evidence="2">
    <location>
        <begin position="200"/>
        <end position="213"/>
    </location>
</feature>
<dbReference type="PROSITE" id="PS50119">
    <property type="entry name" value="ZF_BBOX"/>
    <property type="match status" value="1"/>
</dbReference>
<evidence type="ECO:0000313" key="6">
    <source>
        <dbReference type="Proteomes" id="UP001209570"/>
    </source>
</evidence>
<dbReference type="GO" id="GO:0008270">
    <property type="term" value="F:zinc ion binding"/>
    <property type="evidence" value="ECO:0007669"/>
    <property type="project" value="UniProtKB-KW"/>
</dbReference>
<dbReference type="Pfam" id="PF07647">
    <property type="entry name" value="SAM_2"/>
    <property type="match status" value="1"/>
</dbReference>
<name>A0AAD5LIC8_PYTIN</name>
<reference evidence="5" key="1">
    <citation type="submission" date="2021-12" db="EMBL/GenBank/DDBJ databases">
        <title>Prjna785345.</title>
        <authorList>
            <person name="Rujirawat T."/>
            <person name="Krajaejun T."/>
        </authorList>
    </citation>
    <scope>NUCLEOTIDE SEQUENCE</scope>
    <source>
        <strain evidence="5">Pi057C3</strain>
    </source>
</reference>